<feature type="transmembrane region" description="Helical" evidence="6">
    <location>
        <begin position="142"/>
        <end position="164"/>
    </location>
</feature>
<feature type="domain" description="EGF-like" evidence="7">
    <location>
        <begin position="72"/>
        <end position="111"/>
    </location>
</feature>
<evidence type="ECO:0000256" key="5">
    <source>
        <dbReference type="PROSITE-ProRule" id="PRU00076"/>
    </source>
</evidence>
<comment type="subcellular location">
    <subcellularLocation>
        <location evidence="1">Membrane</location>
    </subcellularLocation>
</comment>
<evidence type="ECO:0000259" key="8">
    <source>
        <dbReference type="PROSITE" id="PS50262"/>
    </source>
</evidence>
<evidence type="ECO:0000313" key="10">
    <source>
        <dbReference type="EMBL" id="CAF3997379.1"/>
    </source>
</evidence>
<evidence type="ECO:0000256" key="1">
    <source>
        <dbReference type="ARBA" id="ARBA00004370"/>
    </source>
</evidence>
<dbReference type="InterPro" id="IPR017452">
    <property type="entry name" value="GPCR_Rhodpsn_7TM"/>
</dbReference>
<dbReference type="SUPFAM" id="SSF81321">
    <property type="entry name" value="Family A G protein-coupled receptor-like"/>
    <property type="match status" value="1"/>
</dbReference>
<keyword evidence="5" id="KW-1015">Disulfide bond</keyword>
<dbReference type="PANTHER" id="PTHR46641">
    <property type="entry name" value="FMRFAMIDE RECEPTOR-RELATED"/>
    <property type="match status" value="1"/>
</dbReference>
<comment type="caution">
    <text evidence="5">Lacks conserved residue(s) required for the propagation of feature annotation.</text>
</comment>
<evidence type="ECO:0000313" key="9">
    <source>
        <dbReference type="EMBL" id="CAF1186229.1"/>
    </source>
</evidence>
<organism evidence="9 11">
    <name type="scientific">Didymodactylos carnosus</name>
    <dbReference type="NCBI Taxonomy" id="1234261"/>
    <lineage>
        <taxon>Eukaryota</taxon>
        <taxon>Metazoa</taxon>
        <taxon>Spiralia</taxon>
        <taxon>Gnathifera</taxon>
        <taxon>Rotifera</taxon>
        <taxon>Eurotatoria</taxon>
        <taxon>Bdelloidea</taxon>
        <taxon>Philodinida</taxon>
        <taxon>Philodinidae</taxon>
        <taxon>Didymodactylos</taxon>
    </lineage>
</organism>
<protein>
    <recommendedName>
        <fullName evidence="12">G-protein coupled receptors family 1 profile domain-containing protein</fullName>
    </recommendedName>
</protein>
<dbReference type="InterPro" id="IPR052954">
    <property type="entry name" value="GPCR-Ligand_Int"/>
</dbReference>
<feature type="disulfide bond" evidence="5">
    <location>
        <begin position="101"/>
        <end position="110"/>
    </location>
</feature>
<dbReference type="PROSITE" id="PS50026">
    <property type="entry name" value="EGF_3"/>
    <property type="match status" value="1"/>
</dbReference>
<keyword evidence="2 6" id="KW-0812">Transmembrane</keyword>
<evidence type="ECO:0000259" key="7">
    <source>
        <dbReference type="PROSITE" id="PS50026"/>
    </source>
</evidence>
<dbReference type="AlphaFoldDB" id="A0A8S2EIY1"/>
<keyword evidence="5" id="KW-0245">EGF-like domain</keyword>
<dbReference type="Proteomes" id="UP000677228">
    <property type="component" value="Unassembled WGS sequence"/>
</dbReference>
<dbReference type="EMBL" id="CAJNOK010013535">
    <property type="protein sequence ID" value="CAF1186229.1"/>
    <property type="molecule type" value="Genomic_DNA"/>
</dbReference>
<dbReference type="EMBL" id="CAJOBA010035063">
    <property type="protein sequence ID" value="CAF3997379.1"/>
    <property type="molecule type" value="Genomic_DNA"/>
</dbReference>
<evidence type="ECO:0008006" key="12">
    <source>
        <dbReference type="Google" id="ProtNLM"/>
    </source>
</evidence>
<gene>
    <name evidence="9" type="ORF">OVA965_LOCUS23310</name>
    <name evidence="10" type="ORF">TMI583_LOCUS24027</name>
</gene>
<evidence type="ECO:0000256" key="3">
    <source>
        <dbReference type="ARBA" id="ARBA00022989"/>
    </source>
</evidence>
<sequence>MIRSSQHQQASTKTAAENKNDAINEKSSAFFTYLIRRLICMPRQRTRCFFDERYMCLCTNEAYFDCFRFNHSESNCTHLGYCLNGGYRLESMDKNQFACVCPKCYYGNLCQFTTSDFSICIDALFDNNIGSNEKLLKQSYSILLVIIIIIVLGFISNILSVITFCQPGTREVGCGLYLLALSIVSLLGLLLFAFRICFLLMMQMSYVSNVILPKISCISLEYLLTILPSMYDWLTAAVAIERTMIALTGLNFEKKKSVTLAKYVICGIILMSILLSLHEPFNRSLIGDPQFQGRYWCVSQYKHKWLETYVKATKIFNLIVPFLINFVTIILILITIVRHKLACQNESRFEILKQQLSVYKVFILSPFIIILFESPRLILTFSLACIQSEWQKYLYLSSYFISVLPLILTFVICVITKESYRKELIKFKTNLKIN</sequence>
<feature type="disulfide bond" evidence="5">
    <location>
        <begin position="82"/>
        <end position="99"/>
    </location>
</feature>
<proteinExistence type="predicted"/>
<accession>A0A8S2EIY1</accession>
<comment type="caution">
    <text evidence="9">The sequence shown here is derived from an EMBL/GenBank/DDBJ whole genome shotgun (WGS) entry which is preliminary data.</text>
</comment>
<keyword evidence="3 6" id="KW-1133">Transmembrane helix</keyword>
<dbReference type="PROSITE" id="PS00022">
    <property type="entry name" value="EGF_1"/>
    <property type="match status" value="1"/>
</dbReference>
<name>A0A8S2EIY1_9BILA</name>
<dbReference type="InterPro" id="IPR000742">
    <property type="entry name" value="EGF"/>
</dbReference>
<reference evidence="9" key="1">
    <citation type="submission" date="2021-02" db="EMBL/GenBank/DDBJ databases">
        <authorList>
            <person name="Nowell W R."/>
        </authorList>
    </citation>
    <scope>NUCLEOTIDE SEQUENCE</scope>
</reference>
<dbReference type="PANTHER" id="PTHR46641:SF18">
    <property type="entry name" value="G-PROTEIN COUPLED RECEPTORS FAMILY 1 PROFILE DOMAIN-CONTAINING PROTEIN"/>
    <property type="match status" value="1"/>
</dbReference>
<evidence type="ECO:0000256" key="4">
    <source>
        <dbReference type="ARBA" id="ARBA00023136"/>
    </source>
</evidence>
<feature type="transmembrane region" description="Helical" evidence="6">
    <location>
        <begin position="259"/>
        <end position="277"/>
    </location>
</feature>
<feature type="domain" description="G-protein coupled receptors family 1 profile" evidence="8">
    <location>
        <begin position="156"/>
        <end position="420"/>
    </location>
</feature>
<dbReference type="Proteomes" id="UP000682733">
    <property type="component" value="Unassembled WGS sequence"/>
</dbReference>
<dbReference type="PROSITE" id="PS50262">
    <property type="entry name" value="G_PROTEIN_RECEP_F1_2"/>
    <property type="match status" value="1"/>
</dbReference>
<keyword evidence="4 6" id="KW-0472">Membrane</keyword>
<feature type="transmembrane region" description="Helical" evidence="6">
    <location>
        <begin position="176"/>
        <end position="194"/>
    </location>
</feature>
<feature type="transmembrane region" description="Helical" evidence="6">
    <location>
        <begin position="393"/>
        <end position="416"/>
    </location>
</feature>
<feature type="transmembrane region" description="Helical" evidence="6">
    <location>
        <begin position="358"/>
        <end position="381"/>
    </location>
</feature>
<dbReference type="GO" id="GO:0016020">
    <property type="term" value="C:membrane"/>
    <property type="evidence" value="ECO:0007669"/>
    <property type="project" value="UniProtKB-SubCell"/>
</dbReference>
<evidence type="ECO:0000256" key="2">
    <source>
        <dbReference type="ARBA" id="ARBA00022692"/>
    </source>
</evidence>
<evidence type="ECO:0000256" key="6">
    <source>
        <dbReference type="SAM" id="Phobius"/>
    </source>
</evidence>
<dbReference type="Gene3D" id="1.20.1070.10">
    <property type="entry name" value="Rhodopsin 7-helix transmembrane proteins"/>
    <property type="match status" value="1"/>
</dbReference>
<evidence type="ECO:0000313" key="11">
    <source>
        <dbReference type="Proteomes" id="UP000677228"/>
    </source>
</evidence>
<feature type="transmembrane region" description="Helical" evidence="6">
    <location>
        <begin position="315"/>
        <end position="337"/>
    </location>
</feature>